<feature type="compositionally biased region" description="Low complexity" evidence="1">
    <location>
        <begin position="26"/>
        <end position="55"/>
    </location>
</feature>
<evidence type="ECO:0000313" key="2">
    <source>
        <dbReference type="EMBL" id="MBL0424198.1"/>
    </source>
</evidence>
<dbReference type="Proteomes" id="UP000622707">
    <property type="component" value="Unassembled WGS sequence"/>
</dbReference>
<reference evidence="2 3" key="1">
    <citation type="journal article" date="2017" name="Int. J. Syst. Evol. Microbiol.">
        <title>Ramlibacter alkalitolerans sp. nov., alkali-tolerant bacterium isolated from soil of ginseng.</title>
        <authorList>
            <person name="Lee D.H."/>
            <person name="Cha C.J."/>
        </authorList>
    </citation>
    <scope>NUCLEOTIDE SEQUENCE [LARGE SCALE GENOMIC DNA]</scope>
    <source>
        <strain evidence="2 3">KACC 19305</strain>
    </source>
</reference>
<evidence type="ECO:0000256" key="1">
    <source>
        <dbReference type="SAM" id="MobiDB-lite"/>
    </source>
</evidence>
<comment type="caution">
    <text evidence="2">The sequence shown here is derived from an EMBL/GenBank/DDBJ whole genome shotgun (WGS) entry which is preliminary data.</text>
</comment>
<organism evidence="2 3">
    <name type="scientific">Ramlibacter alkalitolerans</name>
    <dbReference type="NCBI Taxonomy" id="2039631"/>
    <lineage>
        <taxon>Bacteria</taxon>
        <taxon>Pseudomonadati</taxon>
        <taxon>Pseudomonadota</taxon>
        <taxon>Betaproteobacteria</taxon>
        <taxon>Burkholderiales</taxon>
        <taxon>Comamonadaceae</taxon>
        <taxon>Ramlibacter</taxon>
    </lineage>
</organism>
<dbReference type="EMBL" id="JAEQND010000002">
    <property type="protein sequence ID" value="MBL0424198.1"/>
    <property type="molecule type" value="Genomic_DNA"/>
</dbReference>
<protein>
    <submittedName>
        <fullName evidence="2">Uncharacterized protein</fullName>
    </submittedName>
</protein>
<name>A0ABS1JIY5_9BURK</name>
<gene>
    <name evidence="2" type="ORF">JI746_03675</name>
</gene>
<feature type="region of interest" description="Disordered" evidence="1">
    <location>
        <begin position="1"/>
        <end position="55"/>
    </location>
</feature>
<sequence>MITHDIDPSLCAGEPLLETLDDGFSPPQHEAAAPPGAQAESSEPAAPALGPKSPF</sequence>
<dbReference type="RefSeq" id="WP_201687440.1">
    <property type="nucleotide sequence ID" value="NZ_JAEQND010000002.1"/>
</dbReference>
<keyword evidence="3" id="KW-1185">Reference proteome</keyword>
<accession>A0ABS1JIY5</accession>
<proteinExistence type="predicted"/>
<evidence type="ECO:0000313" key="3">
    <source>
        <dbReference type="Proteomes" id="UP000622707"/>
    </source>
</evidence>